<comment type="catalytic activity">
    <reaction evidence="9">
        <text>O-acetyl-L-serine + hydrogen sulfide = L-cysteine + acetate</text>
        <dbReference type="Rhea" id="RHEA:14829"/>
        <dbReference type="ChEBI" id="CHEBI:29919"/>
        <dbReference type="ChEBI" id="CHEBI:30089"/>
        <dbReference type="ChEBI" id="CHEBI:35235"/>
        <dbReference type="ChEBI" id="CHEBI:58340"/>
        <dbReference type="EC" id="2.5.1.47"/>
    </reaction>
</comment>
<evidence type="ECO:0000256" key="1">
    <source>
        <dbReference type="ARBA" id="ARBA00001933"/>
    </source>
</evidence>
<dbReference type="Pfam" id="PF00291">
    <property type="entry name" value="PALP"/>
    <property type="match status" value="1"/>
</dbReference>
<dbReference type="Gene3D" id="3.40.50.1100">
    <property type="match status" value="2"/>
</dbReference>
<comment type="pathway">
    <text evidence="2">Amino-acid biosynthesis; L-cysteine biosynthesis; L-cysteine from L-serine: step 2/2.</text>
</comment>
<keyword evidence="6" id="KW-0808">Transferase</keyword>
<dbReference type="HOGENOM" id="CLU_021018_1_0_10"/>
<evidence type="ECO:0000256" key="10">
    <source>
        <dbReference type="PIRSR" id="PIRSR605856-50"/>
    </source>
</evidence>
<feature type="binding site" evidence="10">
    <location>
        <begin position="194"/>
        <end position="198"/>
    </location>
    <ligand>
        <name>pyridoxal 5'-phosphate</name>
        <dbReference type="ChEBI" id="CHEBI:597326"/>
    </ligand>
</feature>
<dbReference type="PROSITE" id="PS00901">
    <property type="entry name" value="CYS_SYNTHASE"/>
    <property type="match status" value="1"/>
</dbReference>
<comment type="cofactor">
    <cofactor evidence="1 10">
        <name>pyridoxal 5'-phosphate</name>
        <dbReference type="ChEBI" id="CHEBI:597326"/>
    </cofactor>
</comment>
<dbReference type="FunFam" id="3.40.50.1100:FF:000006">
    <property type="entry name" value="Cysteine synthase"/>
    <property type="match status" value="1"/>
</dbReference>
<evidence type="ECO:0000256" key="4">
    <source>
        <dbReference type="ARBA" id="ARBA00012681"/>
    </source>
</evidence>
<reference evidence="13 14" key="1">
    <citation type="journal article" date="2009" name="Stand. Genomic Sci.">
        <title>Complete genome sequence of Rhodothermus marinus type strain (R-10).</title>
        <authorList>
            <person name="Nolan M."/>
            <person name="Tindall B.J."/>
            <person name="Pomrenke H."/>
            <person name="Lapidus A."/>
            <person name="Copeland A."/>
            <person name="Glavina Del Rio T."/>
            <person name="Lucas S."/>
            <person name="Chen F."/>
            <person name="Tice H."/>
            <person name="Cheng J.F."/>
            <person name="Saunders E."/>
            <person name="Han C."/>
            <person name="Bruce D."/>
            <person name="Goodwin L."/>
            <person name="Chain P."/>
            <person name="Pitluck S."/>
            <person name="Ovchinikova G."/>
            <person name="Pati A."/>
            <person name="Ivanova N."/>
            <person name="Mavromatis K."/>
            <person name="Chen A."/>
            <person name="Palaniappan K."/>
            <person name="Land M."/>
            <person name="Hauser L."/>
            <person name="Chang Y.J."/>
            <person name="Jeffries C.D."/>
            <person name="Brettin T."/>
            <person name="Goker M."/>
            <person name="Bristow J."/>
            <person name="Eisen J.A."/>
            <person name="Markowitz V."/>
            <person name="Hugenholtz P."/>
            <person name="Kyrpides N.C."/>
            <person name="Klenk H.P."/>
            <person name="Detter J.C."/>
        </authorList>
    </citation>
    <scope>NUCLEOTIDE SEQUENCE [LARGE SCALE GENOMIC DNA]</scope>
    <source>
        <strain evidence="14">ATCC 43812 / DSM 4252 / R-10</strain>
    </source>
</reference>
<dbReference type="KEGG" id="rmr:Rmar_1677"/>
<evidence type="ECO:0000256" key="5">
    <source>
        <dbReference type="ARBA" id="ARBA00022605"/>
    </source>
</evidence>
<keyword evidence="7 10" id="KW-0663">Pyridoxal phosphate</keyword>
<dbReference type="NCBIfam" id="TIGR01136">
    <property type="entry name" value="cysKM"/>
    <property type="match status" value="1"/>
</dbReference>
<gene>
    <name evidence="13" type="ordered locus">Rmar_1677</name>
</gene>
<dbReference type="GO" id="GO:0004124">
    <property type="term" value="F:cysteine synthase activity"/>
    <property type="evidence" value="ECO:0007669"/>
    <property type="project" value="UniProtKB-EC"/>
</dbReference>
<evidence type="ECO:0000259" key="12">
    <source>
        <dbReference type="Pfam" id="PF00291"/>
    </source>
</evidence>
<evidence type="ECO:0000256" key="3">
    <source>
        <dbReference type="ARBA" id="ARBA00007103"/>
    </source>
</evidence>
<dbReference type="AlphaFoldDB" id="D0MJA5"/>
<evidence type="ECO:0000256" key="9">
    <source>
        <dbReference type="ARBA" id="ARBA00047931"/>
    </source>
</evidence>
<evidence type="ECO:0000313" key="14">
    <source>
        <dbReference type="Proteomes" id="UP000002221"/>
    </source>
</evidence>
<dbReference type="EMBL" id="CP001807">
    <property type="protein sequence ID" value="ACY48563.1"/>
    <property type="molecule type" value="Genomic_DNA"/>
</dbReference>
<dbReference type="OrthoDB" id="9808024at2"/>
<comment type="similarity">
    <text evidence="3">Belongs to the cysteine synthase/cystathionine beta-synthase family.</text>
</comment>
<name>D0MJA5_RHOM4</name>
<evidence type="ECO:0000256" key="2">
    <source>
        <dbReference type="ARBA" id="ARBA00004962"/>
    </source>
</evidence>
<evidence type="ECO:0000256" key="7">
    <source>
        <dbReference type="ARBA" id="ARBA00022898"/>
    </source>
</evidence>
<dbReference type="SUPFAM" id="SSF53686">
    <property type="entry name" value="Tryptophan synthase beta subunit-like PLP-dependent enzymes"/>
    <property type="match status" value="1"/>
</dbReference>
<proteinExistence type="inferred from homology"/>
<keyword evidence="5" id="KW-0028">Amino-acid biosynthesis</keyword>
<dbReference type="Proteomes" id="UP000002221">
    <property type="component" value="Chromosome"/>
</dbReference>
<evidence type="ECO:0000256" key="11">
    <source>
        <dbReference type="PIRSR" id="PIRSR605856-51"/>
    </source>
</evidence>
<dbReference type="InterPro" id="IPR001216">
    <property type="entry name" value="P-phosphate_BS"/>
</dbReference>
<dbReference type="CDD" id="cd01561">
    <property type="entry name" value="CBS_like"/>
    <property type="match status" value="1"/>
</dbReference>
<protein>
    <recommendedName>
        <fullName evidence="4">cysteine synthase</fullName>
        <ecNumber evidence="4">2.5.1.47</ecNumber>
    </recommendedName>
</protein>
<organism evidence="13 14">
    <name type="scientific">Rhodothermus marinus (strain ATCC 43812 / DSM 4252 / R-10)</name>
    <name type="common">Rhodothermus obamensis</name>
    <dbReference type="NCBI Taxonomy" id="518766"/>
    <lineage>
        <taxon>Bacteria</taxon>
        <taxon>Pseudomonadati</taxon>
        <taxon>Rhodothermota</taxon>
        <taxon>Rhodothermia</taxon>
        <taxon>Rhodothermales</taxon>
        <taxon>Rhodothermaceae</taxon>
        <taxon>Rhodothermus</taxon>
    </lineage>
</organism>
<sequence length="317" mass="34597">MFAETLQTTTNTRPLSGTELIRAIGHTPLIRLRRVARHLPETVAVYVKAEHLNPGGSVKDRPALRMVLEGLRSGALREGRALIDATSGNTGIAYAMLGAALGFPVTLAMPANASPERKRILKAYGAELILTDPMEGTDGAQRYVRELVQQEPDRYFYPDQYNNDANWRAHYEGTGIEILEQTGGRVTHFVAGLGTTGTFVGVSRRLKAHNPAIRCYALQPDSPLHGLEGLKHLETAIVPGIYDPSLVDEHLSCSTEEAFEMTRRLAREEGLFVGPSSGANVAAALHIAEQLDRGVVVTVLCDTGARYLSEPFWEETP</sequence>
<feature type="binding site" evidence="10">
    <location>
        <position position="89"/>
    </location>
    <ligand>
        <name>pyridoxal 5'-phosphate</name>
        <dbReference type="ChEBI" id="CHEBI:597326"/>
    </ligand>
</feature>
<accession>D0MJA5</accession>
<feature type="modified residue" description="N6-(pyridoxal phosphate)lysine" evidence="11">
    <location>
        <position position="59"/>
    </location>
</feature>
<feature type="domain" description="Tryptophan synthase beta chain-like PALP" evidence="12">
    <location>
        <begin position="22"/>
        <end position="302"/>
    </location>
</feature>
<dbReference type="InterPro" id="IPR036052">
    <property type="entry name" value="TrpB-like_PALP_sf"/>
</dbReference>
<dbReference type="GO" id="GO:0006535">
    <property type="term" value="P:cysteine biosynthetic process from serine"/>
    <property type="evidence" value="ECO:0007669"/>
    <property type="project" value="InterPro"/>
</dbReference>
<dbReference type="InterPro" id="IPR050214">
    <property type="entry name" value="Cys_Synth/Cystath_Beta-Synth"/>
</dbReference>
<dbReference type="InterPro" id="IPR001926">
    <property type="entry name" value="TrpB-like_PALP"/>
</dbReference>
<evidence type="ECO:0000313" key="13">
    <source>
        <dbReference type="EMBL" id="ACY48563.1"/>
    </source>
</evidence>
<dbReference type="eggNOG" id="COG0031">
    <property type="taxonomic scope" value="Bacteria"/>
</dbReference>
<dbReference type="RefSeq" id="WP_012844174.1">
    <property type="nucleotide sequence ID" value="NC_013501.1"/>
</dbReference>
<dbReference type="EC" id="2.5.1.47" evidence="4"/>
<evidence type="ECO:0000256" key="6">
    <source>
        <dbReference type="ARBA" id="ARBA00022679"/>
    </source>
</evidence>
<dbReference type="PANTHER" id="PTHR10314">
    <property type="entry name" value="CYSTATHIONINE BETA-SYNTHASE"/>
    <property type="match status" value="1"/>
</dbReference>
<dbReference type="InterPro" id="IPR005856">
    <property type="entry name" value="Cys_synth"/>
</dbReference>
<keyword evidence="8" id="KW-0198">Cysteine biosynthesis</keyword>
<feature type="binding site" evidence="10">
    <location>
        <position position="276"/>
    </location>
    <ligand>
        <name>pyridoxal 5'-phosphate</name>
        <dbReference type="ChEBI" id="CHEBI:597326"/>
    </ligand>
</feature>
<keyword evidence="14" id="KW-1185">Reference proteome</keyword>
<evidence type="ECO:0000256" key="8">
    <source>
        <dbReference type="ARBA" id="ARBA00023192"/>
    </source>
</evidence>
<dbReference type="STRING" id="518766.Rmar_1677"/>